<organism evidence="10">
    <name type="scientific">Trichuris suis</name>
    <name type="common">pig whipworm</name>
    <dbReference type="NCBI Taxonomy" id="68888"/>
    <lineage>
        <taxon>Eukaryota</taxon>
        <taxon>Metazoa</taxon>
        <taxon>Ecdysozoa</taxon>
        <taxon>Nematoda</taxon>
        <taxon>Enoplea</taxon>
        <taxon>Dorylaimia</taxon>
        <taxon>Trichinellida</taxon>
        <taxon>Trichuridae</taxon>
        <taxon>Trichuris</taxon>
    </lineage>
</organism>
<evidence type="ECO:0000256" key="5">
    <source>
        <dbReference type="PROSITE-ProRule" id="PRU10141"/>
    </source>
</evidence>
<feature type="domain" description="Protein kinase" evidence="8">
    <location>
        <begin position="1694"/>
        <end position="1948"/>
    </location>
</feature>
<dbReference type="GO" id="GO:0051028">
    <property type="term" value="P:mRNA transport"/>
    <property type="evidence" value="ECO:0007669"/>
    <property type="project" value="UniProtKB-KW"/>
</dbReference>
<comment type="cofactor">
    <cofactor evidence="1">
        <name>Mg(2+)</name>
        <dbReference type="ChEBI" id="CHEBI:18420"/>
    </cofactor>
</comment>
<name>A0A085NHV3_9BILA</name>
<feature type="domain" description="C2H2-type" evidence="9">
    <location>
        <begin position="237"/>
        <end position="264"/>
    </location>
</feature>
<dbReference type="InterPro" id="IPR050235">
    <property type="entry name" value="CK1_Ser-Thr_kinase"/>
</dbReference>
<evidence type="ECO:0000256" key="6">
    <source>
        <dbReference type="RuleBase" id="RU365073"/>
    </source>
</evidence>
<evidence type="ECO:0000256" key="1">
    <source>
        <dbReference type="ARBA" id="ARBA00001946"/>
    </source>
</evidence>
<dbReference type="Pfam" id="PF07575">
    <property type="entry name" value="Nucleopor_Nup85"/>
    <property type="match status" value="1"/>
</dbReference>
<dbReference type="CDD" id="cd14005">
    <property type="entry name" value="STKc_PIM"/>
    <property type="match status" value="1"/>
</dbReference>
<evidence type="ECO:0000256" key="7">
    <source>
        <dbReference type="SAM" id="MobiDB-lite"/>
    </source>
</evidence>
<evidence type="ECO:0000256" key="3">
    <source>
        <dbReference type="ARBA" id="ARBA00022840"/>
    </source>
</evidence>
<keyword evidence="6" id="KW-0539">Nucleus</keyword>
<dbReference type="Gene3D" id="1.10.510.10">
    <property type="entry name" value="Transferase(Phosphotransferase) domain 1"/>
    <property type="match status" value="3"/>
</dbReference>
<dbReference type="InterPro" id="IPR013087">
    <property type="entry name" value="Znf_C2H2_type"/>
</dbReference>
<dbReference type="InterPro" id="IPR011502">
    <property type="entry name" value="Nucleoporin_Nup85"/>
</dbReference>
<dbReference type="PROSITE" id="PS50157">
    <property type="entry name" value="ZINC_FINGER_C2H2_2"/>
    <property type="match status" value="3"/>
</dbReference>
<feature type="binding site" evidence="5">
    <location>
        <position position="1723"/>
    </location>
    <ligand>
        <name>ATP</name>
        <dbReference type="ChEBI" id="CHEBI:30616"/>
    </ligand>
</feature>
<dbReference type="Gene3D" id="3.30.160.60">
    <property type="entry name" value="Classic Zinc Finger"/>
    <property type="match status" value="2"/>
</dbReference>
<dbReference type="SUPFAM" id="SSF57667">
    <property type="entry name" value="beta-beta-alpha zinc fingers"/>
    <property type="match status" value="1"/>
</dbReference>
<reference evidence="10" key="1">
    <citation type="journal article" date="2014" name="Nat. Genet.">
        <title>Genome and transcriptome of the porcine whipworm Trichuris suis.</title>
        <authorList>
            <person name="Jex A.R."/>
            <person name="Nejsum P."/>
            <person name="Schwarz E.M."/>
            <person name="Hu L."/>
            <person name="Young N.D."/>
            <person name="Hall R.S."/>
            <person name="Korhonen P.K."/>
            <person name="Liao S."/>
            <person name="Thamsborg S."/>
            <person name="Xia J."/>
            <person name="Xu P."/>
            <person name="Wang S."/>
            <person name="Scheerlinck J.P."/>
            <person name="Hofmann A."/>
            <person name="Sternberg P.W."/>
            <person name="Wang J."/>
            <person name="Gasser R.B."/>
        </authorList>
    </citation>
    <scope>NUCLEOTIDE SEQUENCE [LARGE SCALE GENOMIC DNA]</scope>
    <source>
        <strain evidence="10">DCEP-RM93F</strain>
    </source>
</reference>
<keyword evidence="6" id="KW-0811">Translocation</keyword>
<dbReference type="Pfam" id="PF00069">
    <property type="entry name" value="Pkinase"/>
    <property type="match status" value="3"/>
</dbReference>
<dbReference type="GO" id="GO:0005643">
    <property type="term" value="C:nuclear pore"/>
    <property type="evidence" value="ECO:0007669"/>
    <property type="project" value="UniProtKB-SubCell"/>
</dbReference>
<dbReference type="PROSITE" id="PS00028">
    <property type="entry name" value="ZINC_FINGER_C2H2_1"/>
    <property type="match status" value="3"/>
</dbReference>
<gene>
    <name evidence="10" type="ORF">M514_18853</name>
</gene>
<protein>
    <recommendedName>
        <fullName evidence="6">Nuclear pore complex protein Nup85</fullName>
    </recommendedName>
</protein>
<dbReference type="InterPro" id="IPR011009">
    <property type="entry name" value="Kinase-like_dom_sf"/>
</dbReference>
<comment type="subcellular location">
    <subcellularLocation>
        <location evidence="6">Nucleus</location>
        <location evidence="6">Nuclear pore complex</location>
    </subcellularLocation>
</comment>
<feature type="domain" description="C2H2-type" evidence="9">
    <location>
        <begin position="265"/>
        <end position="292"/>
    </location>
</feature>
<proteinExistence type="inferred from homology"/>
<dbReference type="PROSITE" id="PS50011">
    <property type="entry name" value="PROTEIN_KINASE_DOM"/>
    <property type="match status" value="3"/>
</dbReference>
<keyword evidence="2 5" id="KW-0547">Nucleotide-binding</keyword>
<dbReference type="FunFam" id="3.30.160.60:FF:000616">
    <property type="entry name" value="PR domain zinc finger protein 13"/>
    <property type="match status" value="1"/>
</dbReference>
<keyword evidence="3 5" id="KW-0067">ATP-binding</keyword>
<dbReference type="InterPro" id="IPR017441">
    <property type="entry name" value="Protein_kinase_ATP_BS"/>
</dbReference>
<dbReference type="SUPFAM" id="SSF56112">
    <property type="entry name" value="Protein kinase-like (PK-like)"/>
    <property type="match status" value="3"/>
</dbReference>
<dbReference type="InterPro" id="IPR000719">
    <property type="entry name" value="Prot_kinase_dom"/>
</dbReference>
<evidence type="ECO:0000256" key="2">
    <source>
        <dbReference type="ARBA" id="ARBA00022741"/>
    </source>
</evidence>
<evidence type="ECO:0000259" key="8">
    <source>
        <dbReference type="PROSITE" id="PS50011"/>
    </source>
</evidence>
<dbReference type="GO" id="GO:0015031">
    <property type="term" value="P:protein transport"/>
    <property type="evidence" value="ECO:0007669"/>
    <property type="project" value="UniProtKB-KW"/>
</dbReference>
<feature type="region of interest" description="Disordered" evidence="7">
    <location>
        <begin position="2049"/>
        <end position="2069"/>
    </location>
</feature>
<dbReference type="InterPro" id="IPR008271">
    <property type="entry name" value="Ser/Thr_kinase_AS"/>
</dbReference>
<feature type="domain" description="Protein kinase" evidence="8">
    <location>
        <begin position="338"/>
        <end position="625"/>
    </location>
</feature>
<dbReference type="GO" id="GO:0008270">
    <property type="term" value="F:zinc ion binding"/>
    <property type="evidence" value="ECO:0007669"/>
    <property type="project" value="UniProtKB-KW"/>
</dbReference>
<keyword evidence="4" id="KW-0863">Zinc-finger</keyword>
<evidence type="ECO:0000313" key="10">
    <source>
        <dbReference type="EMBL" id="KFD69049.1"/>
    </source>
</evidence>
<keyword evidence="4" id="KW-0862">Zinc</keyword>
<dbReference type="PROSITE" id="PS00107">
    <property type="entry name" value="PROTEIN_KINASE_ATP"/>
    <property type="match status" value="1"/>
</dbReference>
<dbReference type="Gene3D" id="3.30.200.20">
    <property type="entry name" value="Phosphorylase Kinase, domain 1"/>
    <property type="match status" value="1"/>
</dbReference>
<evidence type="ECO:0000259" key="9">
    <source>
        <dbReference type="PROSITE" id="PS50157"/>
    </source>
</evidence>
<dbReference type="SMART" id="SM00220">
    <property type="entry name" value="S_TKc"/>
    <property type="match status" value="3"/>
</dbReference>
<dbReference type="GO" id="GO:0031965">
    <property type="term" value="C:nuclear membrane"/>
    <property type="evidence" value="ECO:0007669"/>
    <property type="project" value="UniProtKB-UniRule"/>
</dbReference>
<dbReference type="Proteomes" id="UP000030758">
    <property type="component" value="Unassembled WGS sequence"/>
</dbReference>
<dbReference type="FunFam" id="1.10.510.10:FF:000571">
    <property type="entry name" value="Maternal embryonic leucine zipper kinase"/>
    <property type="match status" value="1"/>
</dbReference>
<dbReference type="PANTHER" id="PTHR11909">
    <property type="entry name" value="CASEIN KINASE-RELATED"/>
    <property type="match status" value="1"/>
</dbReference>
<dbReference type="Pfam" id="PF00096">
    <property type="entry name" value="zf-C2H2"/>
    <property type="match status" value="3"/>
</dbReference>
<keyword evidence="6" id="KW-0653">Protein transport</keyword>
<dbReference type="GO" id="GO:0005524">
    <property type="term" value="F:ATP binding"/>
    <property type="evidence" value="ECO:0007669"/>
    <property type="project" value="UniProtKB-UniRule"/>
</dbReference>
<dbReference type="SMART" id="SM00355">
    <property type="entry name" value="ZnF_C2H2"/>
    <property type="match status" value="3"/>
</dbReference>
<feature type="compositionally biased region" description="Low complexity" evidence="7">
    <location>
        <begin position="2055"/>
        <end position="2069"/>
    </location>
</feature>
<dbReference type="InterPro" id="IPR036236">
    <property type="entry name" value="Znf_C2H2_sf"/>
</dbReference>
<evidence type="ECO:0000256" key="4">
    <source>
        <dbReference type="PROSITE-ProRule" id="PRU00042"/>
    </source>
</evidence>
<dbReference type="PROSITE" id="PS00108">
    <property type="entry name" value="PROTEIN_KINASE_ST"/>
    <property type="match status" value="1"/>
</dbReference>
<keyword evidence="6" id="KW-0472">Membrane</keyword>
<feature type="domain" description="Protein kinase" evidence="8">
    <location>
        <begin position="1243"/>
        <end position="1551"/>
    </location>
</feature>
<accession>A0A085NHV3</accession>
<sequence>MLCILHEAYALAKVMAVNNADMSLRNDGLQLNSSRCKPVVDRVLFGLSTGPSVIKSCRRRADACLQTSRQTIWQIVNCNHVSEQMNDDVLWYSPLASHFTRPIGMIRFTSAWPSVVPTQVDKPTVEVSRSVDQPNRNPSSGNIKLFRPWLNEEGESAKQDNTPCRRNGCLQKHQGDSIQWLGRPDAGPTMNSSGMLSVLPIPAAFYQLGALGVRDDDLSNNAIELVATTLGRTASGHRCVYCGKLYSRKYGLKIHLRTHTGFKPLRCKVCQRAFGDPSNLNKHTRLHMVHRSNPFTRKCPICDKTLMRKRDLNRHIASRHANCKSEASKVPKEVVDNWEVVRELGFGTFGAVYEVINLTTKTREAMKVEKRCQDESSRTLKLEIQVLKELTEAKARNCCALTGSGRKTDYTYMVMTLVGPSFENLLRTCKNGKLTWYSAMYACLLALEGLEDLHKAKYVHRDVKPQNFSVGEGNLYRNVYVLDFGTARRFMKDNGQHHRPRARCGFRGTMLFASVPALNGEEQSRRDDLWSWFFVLLRLTTGTLPWLNLNVPPAFDAQLRVYADSKYANIENPGKMLGGCPPCYANILDSMKKLTYYSVPPYPDIYALLKAAMSKCGNGGQPPALDWQVAEKLKWMKVHRQTKNATVEWETEYTRWKKCESDPECPQLPGRLTTTSLLAKVKAKRVQVRKTVGAIDNATRFIERWRASYSHFEWAIGKCSVEPITISKSIWDASVELYAHPAMRSVITESEGIFKEVCEIANLSKSGNICISRLQNCCLQYQQLIDEHRISLKSTAVGIGSQVLKRFEVYETFFILIWHLYLRTEPDSTVSDLCLWCDLLADDAKTLANEVLKSGTVDDDDDNYWKALNLCVLLGCLEHAKALLTNHPLSGSPSINRMLELIELFSKHLSNLEATGNSTKTRKDGSVQMQEKIWYGKVTSIIEEGYFVPGSRLDILAKLVRGDQEAFEAVSSDCGTWLSLLMGRLLRSPYLTISNLEPIAMSYSAIYKANHFCPLDGLYESLLSMEVRDFLVQVSDVFDDLWLAAHLSNLFYCVIPECLQSVDDGEHCNLREHFVLSYGDHLLSHENLWTSAIEYMLISKKGRAMLKERLVAFAFSSEERWRAVTAECKRRNLVDIASLLFTKKAYKELREQNYTDALLAAIESTNIETLREVGEHLFQRADVLSVMTDVGDDVRWPMQSQDDVVNTLGNDIILVSSCAGLLVSMSASSQHRLLKVDSVVESWQVVREIGCGTFGAVYEVVNLTTKAHEAMKVESREQPEPCRTLKQEIAVLKELNENKARNCCALTGSGKLAEFSFMVMSLVGPSFESVVKNCKKPDGPPRLSWYSAVHLGTLSLQALEDLHKIRYIHRDIKPQNYAVGIASEPRKVFLLDFGTARRYINDSGAHHRPRAKAAFRGTVWYASSNALRGEEQSRRDDMWAWYYILVRITQGDLPWMHLPPAASFEDELEATAKCKDENMLKCKKMLSSCPSEYQEILEVIRPLTYYMAPDYNSVYELLNKIAQKELKGRPSLPLEWEANNPPSTTVYHDCVKHLKNGRTRQTACCLAELICNDHIPGAARLRLCHRLCLLLKDEAEALNKEHIRSVFVQFQLLKCLHNSVDREGCNSLSVDDLHFANCPCADLARHDGAQQLSAIRDSQWDFRRIDWGALKPAASCCSLIEDTISASETLRKMYKIGGELGSGGFGTVYCGFRVHDGLPVAIKYVNRSNITSWGMDVLQLNGRQVPLEICLLWQTRHIKGVIRLLDWYERNDGFLIIMERPTPSKDLYDFITEKGPLEEELARHFFRQVVESVIACASAGIVHRDIKDENILVDLRTGYLKLIDFGSGGFLKDSVFTEFEGTRVYSPPEWIVHSRYYASSATVWSLGILLYDMVCGDVPYHSDDDIVSGKLIWNPDVSKACRDLIHQCLAFDFQKRPTLSELLSHPWLIVSKDAADACTNRWFGRSKTVSASVPKDLACSVGGDNDHDRVGGTSIASSVSNSDIIGSPTSCAGILQGIGAAVATSFSSGDAKTKNNVNHVRHPAVVAVGRRHSRSSGTGSSVSQTSSSNSSMLISSHPFQSAAFVSRSPCSSAYSSSCSSYIGRGSLCGSI</sequence>
<keyword evidence="4" id="KW-0479">Metal-binding</keyword>
<comment type="similarity">
    <text evidence="6">Belongs to the nucleoporin Nup85 family.</text>
</comment>
<comment type="function">
    <text evidence="6">Functions as a component of the nuclear pore complex (NPC).</text>
</comment>
<keyword evidence="6" id="KW-0509">mRNA transport</keyword>
<comment type="subunit">
    <text evidence="6">Component of the nuclear pore complex (NPC).</text>
</comment>
<dbReference type="GO" id="GO:0004672">
    <property type="term" value="F:protein kinase activity"/>
    <property type="evidence" value="ECO:0007669"/>
    <property type="project" value="InterPro"/>
</dbReference>
<keyword evidence="6" id="KW-0813">Transport</keyword>
<dbReference type="EMBL" id="KL367499">
    <property type="protein sequence ID" value="KFD69049.1"/>
    <property type="molecule type" value="Genomic_DNA"/>
</dbReference>
<keyword evidence="6" id="KW-0906">Nuclear pore complex</keyword>
<feature type="domain" description="C2H2-type" evidence="9">
    <location>
        <begin position="297"/>
        <end position="325"/>
    </location>
</feature>